<feature type="non-terminal residue" evidence="1">
    <location>
        <position position="56"/>
    </location>
</feature>
<dbReference type="EMBL" id="KN839900">
    <property type="protein sequence ID" value="KIJ59022.1"/>
    <property type="molecule type" value="Genomic_DNA"/>
</dbReference>
<evidence type="ECO:0000313" key="2">
    <source>
        <dbReference type="Proteomes" id="UP000053820"/>
    </source>
</evidence>
<reference evidence="1 2" key="1">
    <citation type="submission" date="2014-04" db="EMBL/GenBank/DDBJ databases">
        <title>Evolutionary Origins and Diversification of the Mycorrhizal Mutualists.</title>
        <authorList>
            <consortium name="DOE Joint Genome Institute"/>
            <consortium name="Mycorrhizal Genomics Consortium"/>
            <person name="Kohler A."/>
            <person name="Kuo A."/>
            <person name="Nagy L.G."/>
            <person name="Floudas D."/>
            <person name="Copeland A."/>
            <person name="Barry K.W."/>
            <person name="Cichocki N."/>
            <person name="Veneault-Fourrey C."/>
            <person name="LaButti K."/>
            <person name="Lindquist E.A."/>
            <person name="Lipzen A."/>
            <person name="Lundell T."/>
            <person name="Morin E."/>
            <person name="Murat C."/>
            <person name="Riley R."/>
            <person name="Ohm R."/>
            <person name="Sun H."/>
            <person name="Tunlid A."/>
            <person name="Henrissat B."/>
            <person name="Grigoriev I.V."/>
            <person name="Hibbett D.S."/>
            <person name="Martin F."/>
        </authorList>
    </citation>
    <scope>NUCLEOTIDE SEQUENCE [LARGE SCALE GENOMIC DNA]</scope>
    <source>
        <strain evidence="1 2">MD-312</strain>
    </source>
</reference>
<feature type="non-terminal residue" evidence="1">
    <location>
        <position position="1"/>
    </location>
</feature>
<dbReference type="Proteomes" id="UP000053820">
    <property type="component" value="Unassembled WGS sequence"/>
</dbReference>
<proteinExistence type="predicted"/>
<gene>
    <name evidence="1" type="ORF">HYDPIDRAFT_71393</name>
</gene>
<organism evidence="1 2">
    <name type="scientific">Hydnomerulius pinastri MD-312</name>
    <dbReference type="NCBI Taxonomy" id="994086"/>
    <lineage>
        <taxon>Eukaryota</taxon>
        <taxon>Fungi</taxon>
        <taxon>Dikarya</taxon>
        <taxon>Basidiomycota</taxon>
        <taxon>Agaricomycotina</taxon>
        <taxon>Agaricomycetes</taxon>
        <taxon>Agaricomycetidae</taxon>
        <taxon>Boletales</taxon>
        <taxon>Boletales incertae sedis</taxon>
        <taxon>Leucogyrophana</taxon>
    </lineage>
</organism>
<dbReference type="AlphaFoldDB" id="A0A0C9W8K1"/>
<dbReference type="OrthoDB" id="5599163at2759"/>
<dbReference type="HOGENOM" id="CLU_2967241_0_0_1"/>
<evidence type="ECO:0000313" key="1">
    <source>
        <dbReference type="EMBL" id="KIJ59022.1"/>
    </source>
</evidence>
<keyword evidence="2" id="KW-1185">Reference proteome</keyword>
<sequence>FKDTDRDTLKESYFSLYIIPTVEHVPWEYKNIPIPPGILTQVIDVLRLKIQAGVYE</sequence>
<protein>
    <submittedName>
        <fullName evidence="1">Uncharacterized protein</fullName>
    </submittedName>
</protein>
<name>A0A0C9W8K1_9AGAM</name>
<accession>A0A0C9W8K1</accession>